<dbReference type="RefSeq" id="WP_090839848.1">
    <property type="nucleotide sequence ID" value="NZ_FORM01000005.1"/>
</dbReference>
<gene>
    <name evidence="5" type="ORF">SAMN05443431_105170</name>
</gene>
<protein>
    <submittedName>
        <fullName evidence="5">Transcriptional regulator, TetR family</fullName>
    </submittedName>
</protein>
<keyword evidence="2" id="KW-0238">DNA-binding</keyword>
<keyword evidence="3" id="KW-0804">Transcription</keyword>
<accession>A0A1I3PLV0</accession>
<evidence type="ECO:0000313" key="5">
    <source>
        <dbReference type="EMBL" id="SFJ22307.1"/>
    </source>
</evidence>
<evidence type="ECO:0000256" key="1">
    <source>
        <dbReference type="ARBA" id="ARBA00023015"/>
    </source>
</evidence>
<dbReference type="SUPFAM" id="SSF46689">
    <property type="entry name" value="Homeodomain-like"/>
    <property type="match status" value="1"/>
</dbReference>
<evidence type="ECO:0000313" key="6">
    <source>
        <dbReference type="Proteomes" id="UP000199559"/>
    </source>
</evidence>
<evidence type="ECO:0000256" key="2">
    <source>
        <dbReference type="ARBA" id="ARBA00023125"/>
    </source>
</evidence>
<feature type="domain" description="HTH tetR-type" evidence="4">
    <location>
        <begin position="17"/>
        <end position="58"/>
    </location>
</feature>
<dbReference type="Proteomes" id="UP000199559">
    <property type="component" value="Unassembled WGS sequence"/>
</dbReference>
<dbReference type="PANTHER" id="PTHR47506">
    <property type="entry name" value="TRANSCRIPTIONAL REGULATORY PROTEIN"/>
    <property type="match status" value="1"/>
</dbReference>
<organism evidence="5 6">
    <name type="scientific">Olleya namhaensis</name>
    <dbReference type="NCBI Taxonomy" id="1144750"/>
    <lineage>
        <taxon>Bacteria</taxon>
        <taxon>Pseudomonadati</taxon>
        <taxon>Bacteroidota</taxon>
        <taxon>Flavobacteriia</taxon>
        <taxon>Flavobacteriales</taxon>
        <taxon>Flavobacteriaceae</taxon>
    </lineage>
</organism>
<dbReference type="Gene3D" id="1.10.357.10">
    <property type="entry name" value="Tetracycline Repressor, domain 2"/>
    <property type="match status" value="1"/>
</dbReference>
<evidence type="ECO:0000259" key="4">
    <source>
        <dbReference type="Pfam" id="PF00440"/>
    </source>
</evidence>
<evidence type="ECO:0000256" key="3">
    <source>
        <dbReference type="ARBA" id="ARBA00023163"/>
    </source>
</evidence>
<dbReference type="STRING" id="1144750.SAMN05443431_105170"/>
<sequence length="187" mass="21030">MRPQKVLDIDMLIGLASVFRAKGYEGASLKDLADITGLKKASLYHRFPNGKQEMAEAVLSNIDQWVKDNIVSVLKDDNYSPKIRLQQALSQIRVFYNQGEETCIIRAFSMQAGLELFEQHVKEGLTEWLNAFTEIGLQLNLTPAVAEKKALQTLIDIQGSLILTKGLHDASIFETTMQNIENNYLNT</sequence>
<keyword evidence="6" id="KW-1185">Reference proteome</keyword>
<proteinExistence type="predicted"/>
<dbReference type="GO" id="GO:0003677">
    <property type="term" value="F:DNA binding"/>
    <property type="evidence" value="ECO:0007669"/>
    <property type="project" value="UniProtKB-KW"/>
</dbReference>
<dbReference type="EMBL" id="FORM01000005">
    <property type="protein sequence ID" value="SFJ22307.1"/>
    <property type="molecule type" value="Genomic_DNA"/>
</dbReference>
<dbReference type="PANTHER" id="PTHR47506:SF1">
    <property type="entry name" value="HTH-TYPE TRANSCRIPTIONAL REGULATOR YJDC"/>
    <property type="match status" value="1"/>
</dbReference>
<reference evidence="6" key="1">
    <citation type="submission" date="2016-10" db="EMBL/GenBank/DDBJ databases">
        <authorList>
            <person name="Varghese N."/>
            <person name="Submissions S."/>
        </authorList>
    </citation>
    <scope>NUCLEOTIDE SEQUENCE [LARGE SCALE GENOMIC DNA]</scope>
    <source>
        <strain evidence="6">DSM 28881</strain>
    </source>
</reference>
<dbReference type="Pfam" id="PF00440">
    <property type="entry name" value="TetR_N"/>
    <property type="match status" value="1"/>
</dbReference>
<dbReference type="InterPro" id="IPR001647">
    <property type="entry name" value="HTH_TetR"/>
</dbReference>
<keyword evidence="1" id="KW-0805">Transcription regulation</keyword>
<dbReference type="InterPro" id="IPR009057">
    <property type="entry name" value="Homeodomain-like_sf"/>
</dbReference>
<dbReference type="AlphaFoldDB" id="A0A1I3PLV0"/>
<name>A0A1I3PLV0_9FLAO</name>